<feature type="transmembrane region" description="Helical" evidence="7">
    <location>
        <begin position="169"/>
        <end position="199"/>
    </location>
</feature>
<feature type="transmembrane region" description="Helical" evidence="7">
    <location>
        <begin position="101"/>
        <end position="123"/>
    </location>
</feature>
<accession>A0A1H7X4S9</accession>
<evidence type="ECO:0000256" key="1">
    <source>
        <dbReference type="ARBA" id="ARBA00004651"/>
    </source>
</evidence>
<comment type="similarity">
    <text evidence="7">Belongs to the binding-protein-dependent transport system permease family.</text>
</comment>
<protein>
    <submittedName>
        <fullName evidence="9">NitT/TauT family transport system permease protein</fullName>
    </submittedName>
</protein>
<dbReference type="PANTHER" id="PTHR30151:SF20">
    <property type="entry name" value="ABC TRANSPORTER PERMEASE PROTEIN HI_0355-RELATED"/>
    <property type="match status" value="1"/>
</dbReference>
<dbReference type="SUPFAM" id="SSF161098">
    <property type="entry name" value="MetI-like"/>
    <property type="match status" value="1"/>
</dbReference>
<sequence length="263" mass="29081">MNRVKLLSLQILVMIVFLTIWHIVTTTSLFGDIKTTQFFFSTPADVLARTWKQLTGADIYYHLGITLTETVLAFVIGSAAGIFFGFAFARNELLAAVFDPYIKAANALPRVVLAPIFALWFGLGIWSKVALGFTLVFFIVFFNVYQGVREVSPTVLANARMLGMNERQLFRHVYWPSALTWMFSSLHTSVGFALVGAVVGEYLGSSAGLGYKIHEAESVFDVTGVFSGMLILAIFVILIDSIVTLVENRLLVWRPGQSSTTTT</sequence>
<feature type="transmembrane region" description="Helical" evidence="7">
    <location>
        <begin position="59"/>
        <end position="89"/>
    </location>
</feature>
<dbReference type="InterPro" id="IPR000515">
    <property type="entry name" value="MetI-like"/>
</dbReference>
<feature type="domain" description="ABC transmembrane type-1" evidence="8">
    <location>
        <begin position="63"/>
        <end position="247"/>
    </location>
</feature>
<dbReference type="Proteomes" id="UP000199664">
    <property type="component" value="Unassembled WGS sequence"/>
</dbReference>
<dbReference type="Pfam" id="PF00528">
    <property type="entry name" value="BPD_transp_1"/>
    <property type="match status" value="1"/>
</dbReference>
<dbReference type="STRING" id="1036779.SAMN04515666_109169"/>
<feature type="transmembrane region" description="Helical" evidence="7">
    <location>
        <begin position="129"/>
        <end position="148"/>
    </location>
</feature>
<gene>
    <name evidence="9" type="ORF">SAMN04515666_109169</name>
</gene>
<reference evidence="10" key="1">
    <citation type="submission" date="2016-10" db="EMBL/GenBank/DDBJ databases">
        <authorList>
            <person name="Varghese N."/>
            <person name="Submissions S."/>
        </authorList>
    </citation>
    <scope>NUCLEOTIDE SEQUENCE [LARGE SCALE GENOMIC DNA]</scope>
    <source>
        <strain evidence="10">LMG 26383,CCUG 61248,R- 45681</strain>
    </source>
</reference>
<evidence type="ECO:0000256" key="5">
    <source>
        <dbReference type="ARBA" id="ARBA00022989"/>
    </source>
</evidence>
<evidence type="ECO:0000256" key="4">
    <source>
        <dbReference type="ARBA" id="ARBA00022692"/>
    </source>
</evidence>
<keyword evidence="3" id="KW-1003">Cell membrane</keyword>
<dbReference type="AlphaFoldDB" id="A0A1H7X4S9"/>
<keyword evidence="4 7" id="KW-0812">Transmembrane</keyword>
<dbReference type="RefSeq" id="WP_091840627.1">
    <property type="nucleotide sequence ID" value="NZ_FOAN01000009.1"/>
</dbReference>
<keyword evidence="5 7" id="KW-1133">Transmembrane helix</keyword>
<feature type="transmembrane region" description="Helical" evidence="7">
    <location>
        <begin position="219"/>
        <end position="246"/>
    </location>
</feature>
<dbReference type="GO" id="GO:0005886">
    <property type="term" value="C:plasma membrane"/>
    <property type="evidence" value="ECO:0007669"/>
    <property type="project" value="UniProtKB-SubCell"/>
</dbReference>
<dbReference type="InterPro" id="IPR035906">
    <property type="entry name" value="MetI-like_sf"/>
</dbReference>
<dbReference type="OrthoDB" id="8138334at2"/>
<evidence type="ECO:0000256" key="6">
    <source>
        <dbReference type="ARBA" id="ARBA00023136"/>
    </source>
</evidence>
<name>A0A1H7X4S9_9HYPH</name>
<comment type="subcellular location">
    <subcellularLocation>
        <location evidence="1 7">Cell membrane</location>
        <topology evidence="1 7">Multi-pass membrane protein</topology>
    </subcellularLocation>
</comment>
<evidence type="ECO:0000259" key="8">
    <source>
        <dbReference type="PROSITE" id="PS50928"/>
    </source>
</evidence>
<organism evidence="9 10">
    <name type="scientific">Bosea lupini</name>
    <dbReference type="NCBI Taxonomy" id="1036779"/>
    <lineage>
        <taxon>Bacteria</taxon>
        <taxon>Pseudomonadati</taxon>
        <taxon>Pseudomonadota</taxon>
        <taxon>Alphaproteobacteria</taxon>
        <taxon>Hyphomicrobiales</taxon>
        <taxon>Boseaceae</taxon>
        <taxon>Bosea</taxon>
    </lineage>
</organism>
<dbReference type="PANTHER" id="PTHR30151">
    <property type="entry name" value="ALKANE SULFONATE ABC TRANSPORTER-RELATED, MEMBRANE SUBUNIT"/>
    <property type="match status" value="1"/>
</dbReference>
<evidence type="ECO:0000313" key="10">
    <source>
        <dbReference type="Proteomes" id="UP000199664"/>
    </source>
</evidence>
<dbReference type="Gene3D" id="1.10.3720.10">
    <property type="entry name" value="MetI-like"/>
    <property type="match status" value="1"/>
</dbReference>
<evidence type="ECO:0000256" key="2">
    <source>
        <dbReference type="ARBA" id="ARBA00022448"/>
    </source>
</evidence>
<evidence type="ECO:0000313" key="9">
    <source>
        <dbReference type="EMBL" id="SEM28635.1"/>
    </source>
</evidence>
<dbReference type="GO" id="GO:0055085">
    <property type="term" value="P:transmembrane transport"/>
    <property type="evidence" value="ECO:0007669"/>
    <property type="project" value="InterPro"/>
</dbReference>
<dbReference type="PROSITE" id="PS50928">
    <property type="entry name" value="ABC_TM1"/>
    <property type="match status" value="1"/>
</dbReference>
<evidence type="ECO:0000256" key="3">
    <source>
        <dbReference type="ARBA" id="ARBA00022475"/>
    </source>
</evidence>
<keyword evidence="6 7" id="KW-0472">Membrane</keyword>
<proteinExistence type="inferred from homology"/>
<dbReference type="EMBL" id="FOAN01000009">
    <property type="protein sequence ID" value="SEM28635.1"/>
    <property type="molecule type" value="Genomic_DNA"/>
</dbReference>
<dbReference type="CDD" id="cd06261">
    <property type="entry name" value="TM_PBP2"/>
    <property type="match status" value="1"/>
</dbReference>
<feature type="transmembrane region" description="Helical" evidence="7">
    <location>
        <begin position="7"/>
        <end position="24"/>
    </location>
</feature>
<keyword evidence="2 7" id="KW-0813">Transport</keyword>
<keyword evidence="10" id="KW-1185">Reference proteome</keyword>
<evidence type="ECO:0000256" key="7">
    <source>
        <dbReference type="RuleBase" id="RU363032"/>
    </source>
</evidence>